<evidence type="ECO:0000256" key="9">
    <source>
        <dbReference type="ARBA" id="ARBA00023145"/>
    </source>
</evidence>
<keyword evidence="12" id="KW-0106">Calcium</keyword>
<reference evidence="16 17" key="2">
    <citation type="journal article" date="2024" name="BMC Genomics">
        <title>De novo assembly and annotation of Popillia japonica's genome with initial clues to its potential as an invasive pest.</title>
        <authorList>
            <person name="Cucini C."/>
            <person name="Boschi S."/>
            <person name="Funari R."/>
            <person name="Cardaioli E."/>
            <person name="Iannotti N."/>
            <person name="Marturano G."/>
            <person name="Paoli F."/>
            <person name="Bruttini M."/>
            <person name="Carapelli A."/>
            <person name="Frati F."/>
            <person name="Nardi F."/>
        </authorList>
    </citation>
    <scope>NUCLEOTIDE SEQUENCE [LARGE SCALE GENOMIC DNA]</scope>
    <source>
        <strain evidence="16">DMR45628</strain>
    </source>
</reference>
<feature type="repeat" description="Hemopexin" evidence="13">
    <location>
        <begin position="342"/>
        <end position="391"/>
    </location>
</feature>
<dbReference type="PRINTS" id="PR00138">
    <property type="entry name" value="MATRIXIN"/>
</dbReference>
<name>A0AAW1MZC7_POPJA</name>
<dbReference type="GO" id="GO:0006508">
    <property type="term" value="P:proteolysis"/>
    <property type="evidence" value="ECO:0007669"/>
    <property type="project" value="UniProtKB-KW"/>
</dbReference>
<evidence type="ECO:0000256" key="6">
    <source>
        <dbReference type="ARBA" id="ARBA00022801"/>
    </source>
</evidence>
<evidence type="ECO:0000256" key="14">
    <source>
        <dbReference type="SAM" id="SignalP"/>
    </source>
</evidence>
<evidence type="ECO:0000256" key="7">
    <source>
        <dbReference type="ARBA" id="ARBA00022833"/>
    </source>
</evidence>
<comment type="caution">
    <text evidence="16">The sequence shown here is derived from an EMBL/GenBank/DDBJ whole genome shotgun (WGS) entry which is preliminary data.</text>
</comment>
<keyword evidence="9" id="KW-0865">Zymogen</keyword>
<dbReference type="InterPro" id="IPR001818">
    <property type="entry name" value="Pept_M10_metallopeptidase"/>
</dbReference>
<feature type="binding site" evidence="12">
    <location>
        <position position="350"/>
    </location>
    <ligand>
        <name>Ca(2+)</name>
        <dbReference type="ChEBI" id="CHEBI:29108"/>
        <label>4</label>
    </ligand>
</feature>
<keyword evidence="4 14" id="KW-0732">Signal</keyword>
<feature type="binding site" evidence="12">
    <location>
        <position position="180"/>
    </location>
    <ligand>
        <name>Ca(2+)</name>
        <dbReference type="ChEBI" id="CHEBI:29108"/>
        <label>3</label>
    </ligand>
</feature>
<comment type="cofactor">
    <cofactor evidence="12">
        <name>Ca(2+)</name>
        <dbReference type="ChEBI" id="CHEBI:29108"/>
    </cofactor>
    <text evidence="12">Can bind about 5 Ca(2+) ions per subunit.</text>
</comment>
<feature type="binding site" evidence="12">
    <location>
        <position position="203"/>
    </location>
    <ligand>
        <name>Zn(2+)</name>
        <dbReference type="ChEBI" id="CHEBI:29105"/>
        <label>1</label>
    </ligand>
</feature>
<dbReference type="SUPFAM" id="SSF50923">
    <property type="entry name" value="Hemopexin-like domain"/>
    <property type="match status" value="1"/>
</dbReference>
<dbReference type="FunFam" id="2.110.10.10:FF:000018">
    <property type="entry name" value="Matrix metallopeptidase 25b"/>
    <property type="match status" value="1"/>
</dbReference>
<protein>
    <submittedName>
        <fullName evidence="16">Matrixin</fullName>
    </submittedName>
</protein>
<organism evidence="16 17">
    <name type="scientific">Popillia japonica</name>
    <name type="common">Japanese beetle</name>
    <dbReference type="NCBI Taxonomy" id="7064"/>
    <lineage>
        <taxon>Eukaryota</taxon>
        <taxon>Metazoa</taxon>
        <taxon>Ecdysozoa</taxon>
        <taxon>Arthropoda</taxon>
        <taxon>Hexapoda</taxon>
        <taxon>Insecta</taxon>
        <taxon>Pterygota</taxon>
        <taxon>Neoptera</taxon>
        <taxon>Endopterygota</taxon>
        <taxon>Coleoptera</taxon>
        <taxon>Polyphaga</taxon>
        <taxon>Scarabaeiformia</taxon>
        <taxon>Scarabaeidae</taxon>
        <taxon>Rutelinae</taxon>
        <taxon>Popillia</taxon>
    </lineage>
</organism>
<dbReference type="Gene3D" id="3.40.390.10">
    <property type="entry name" value="Collagenase (Catalytic Domain)"/>
    <property type="match status" value="1"/>
</dbReference>
<feature type="domain" description="Peptidase metallopeptidase" evidence="15">
    <location>
        <begin position="110"/>
        <end position="272"/>
    </location>
</feature>
<accession>A0AAW1MZC7</accession>
<dbReference type="InterPro" id="IPR033739">
    <property type="entry name" value="M10A_MMP"/>
</dbReference>
<dbReference type="GO" id="GO:0004222">
    <property type="term" value="F:metalloendopeptidase activity"/>
    <property type="evidence" value="ECO:0007669"/>
    <property type="project" value="InterPro"/>
</dbReference>
<evidence type="ECO:0000256" key="8">
    <source>
        <dbReference type="ARBA" id="ARBA00023049"/>
    </source>
</evidence>
<keyword evidence="6" id="KW-0378">Hydrolase</keyword>
<evidence type="ECO:0000256" key="3">
    <source>
        <dbReference type="ARBA" id="ARBA00022723"/>
    </source>
</evidence>
<dbReference type="PANTHER" id="PTHR10201">
    <property type="entry name" value="MATRIX METALLOPROTEINASE"/>
    <property type="match status" value="1"/>
</dbReference>
<dbReference type="GO" id="GO:0005615">
    <property type="term" value="C:extracellular space"/>
    <property type="evidence" value="ECO:0007669"/>
    <property type="project" value="TreeGrafter"/>
</dbReference>
<sequence length="545" mass="62969">MYKSMWVVPLYLFLYFLQTTCRPLEQGGEKVPKKNVLDFMKRYGYLARDTDTSAALYSEEGLSNIIKDIQKFGAVPQTGKLDNATLHLMSMPRCGVPDILYRRSKRYILGSKGWGRRNITYYIANWPHSIGEAKMKKDIKLALTVWGKYGRLRFEEVNGPHADIIVAFGKEYHGDSFPFDGSGGILAHAFFPHEYANLAGDVHFDADENWTKEPSDEGIYFYSVALHELGHSLGLAHSSVQSSIMFPYYRSTPEELNLDYDDILGIYELYIRAKDDLPYIPETTKIYDFDSTSQQPDRLHTTPHFSIEDSGATSVYEEHSEATYNKHDKTHNIPTTNAPLLPDICQGNFDAVAMLRQELFIFKNKYIWRLRDKNSIEENYPITIKQMFPTLPNDVDRIDAAYERPDGMILLFTGKEVWIYDGYQFVEGSPQSLSSYYGLPNNLDKLDAVQIWEKNGKTYLYKGDYFWRFNETSKTIDPGYPKDMSRWRGVPSYLDAAMTWKDGVTYFFKGKEFWKFDNVWVIVTDTSPMPLPQVWLGCPKEIDLH</sequence>
<dbReference type="GO" id="GO:0030198">
    <property type="term" value="P:extracellular matrix organization"/>
    <property type="evidence" value="ECO:0007669"/>
    <property type="project" value="TreeGrafter"/>
</dbReference>
<dbReference type="Gene3D" id="2.110.10.10">
    <property type="entry name" value="Hemopexin-like domain"/>
    <property type="match status" value="1"/>
</dbReference>
<feature type="repeat" description="Hemopexin" evidence="13">
    <location>
        <begin position="443"/>
        <end position="491"/>
    </location>
</feature>
<dbReference type="InterPro" id="IPR000585">
    <property type="entry name" value="Hemopexin-like_dom"/>
</dbReference>
<dbReference type="CDD" id="cd04278">
    <property type="entry name" value="ZnMc_MMP"/>
    <property type="match status" value="1"/>
</dbReference>
<feature type="binding site" evidence="12">
    <location>
        <position position="181"/>
    </location>
    <ligand>
        <name>Ca(2+)</name>
        <dbReference type="ChEBI" id="CHEBI:29108"/>
        <label>3</label>
    </ligand>
</feature>
<feature type="binding site" evidence="12">
    <location>
        <position position="495"/>
    </location>
    <ligand>
        <name>Ca(2+)</name>
        <dbReference type="ChEBI" id="CHEBI:29108"/>
        <label>4</label>
    </ligand>
</feature>
<feature type="repeat" description="Hemopexin" evidence="13">
    <location>
        <begin position="492"/>
        <end position="538"/>
    </location>
</feature>
<feature type="chain" id="PRO_5044717990" evidence="14">
    <location>
        <begin position="22"/>
        <end position="545"/>
    </location>
</feature>
<keyword evidence="5" id="KW-0677">Repeat</keyword>
<dbReference type="GO" id="GO:0030574">
    <property type="term" value="P:collagen catabolic process"/>
    <property type="evidence" value="ECO:0007669"/>
    <property type="project" value="TreeGrafter"/>
</dbReference>
<dbReference type="InterPro" id="IPR024079">
    <property type="entry name" value="MetalloPept_cat_dom_sf"/>
</dbReference>
<dbReference type="SUPFAM" id="SSF55486">
    <property type="entry name" value="Metalloproteases ('zincins'), catalytic domain"/>
    <property type="match status" value="1"/>
</dbReference>
<dbReference type="InterPro" id="IPR018487">
    <property type="entry name" value="Hemopexin-like_repeat"/>
</dbReference>
<feature type="signal peptide" evidence="14">
    <location>
        <begin position="1"/>
        <end position="21"/>
    </location>
</feature>
<feature type="binding site" evidence="11">
    <location>
        <position position="231"/>
    </location>
    <ligand>
        <name>Zn(2+)</name>
        <dbReference type="ChEBI" id="CHEBI:29105"/>
        <label>2</label>
        <note>catalytic</note>
    </ligand>
</feature>
<dbReference type="Pfam" id="PF00045">
    <property type="entry name" value="Hemopexin"/>
    <property type="match status" value="4"/>
</dbReference>
<evidence type="ECO:0000256" key="2">
    <source>
        <dbReference type="ARBA" id="ARBA00022670"/>
    </source>
</evidence>
<feature type="binding site" evidence="12">
    <location>
        <position position="245"/>
    </location>
    <ligand>
        <name>Zn(2+)</name>
        <dbReference type="ChEBI" id="CHEBI:29105"/>
        <label>2</label>
        <note>catalytic</note>
    </ligand>
</feature>
<dbReference type="InterPro" id="IPR036365">
    <property type="entry name" value="PGBD-like_sf"/>
</dbReference>
<feature type="binding site" description="in inhibited form" evidence="12">
    <location>
        <position position="94"/>
    </location>
    <ligand>
        <name>Zn(2+)</name>
        <dbReference type="ChEBI" id="CHEBI:29105"/>
        <label>2</label>
        <note>catalytic</note>
    </ligand>
</feature>
<dbReference type="InterPro" id="IPR036375">
    <property type="entry name" value="Hemopexin-like_dom_sf"/>
</dbReference>
<feature type="binding site" evidence="12">
    <location>
        <position position="173"/>
    </location>
    <ligand>
        <name>Zn(2+)</name>
        <dbReference type="ChEBI" id="CHEBI:29105"/>
        <label>1</label>
    </ligand>
</feature>
<evidence type="ECO:0000313" key="17">
    <source>
        <dbReference type="Proteomes" id="UP001458880"/>
    </source>
</evidence>
<dbReference type="PROSITE" id="PS00546">
    <property type="entry name" value="CYSTEINE_SWITCH"/>
    <property type="match status" value="1"/>
</dbReference>
<comment type="cofactor">
    <cofactor evidence="12">
        <name>Zn(2+)</name>
        <dbReference type="ChEBI" id="CHEBI:29105"/>
    </cofactor>
    <text evidence="12">Binds 2 Zn(2+) ions per subunit.</text>
</comment>
<dbReference type="SMART" id="SM00120">
    <property type="entry name" value="HX"/>
    <property type="match status" value="4"/>
</dbReference>
<dbReference type="AlphaFoldDB" id="A0AAW1MZC7"/>
<feature type="binding site" evidence="12">
    <location>
        <position position="201"/>
    </location>
    <ligand>
        <name>Ca(2+)</name>
        <dbReference type="ChEBI" id="CHEBI:29108"/>
        <label>2</label>
    </ligand>
</feature>
<feature type="active site" evidence="10">
    <location>
        <position position="228"/>
    </location>
</feature>
<feature type="binding site" evidence="12">
    <location>
        <position position="208"/>
    </location>
    <ligand>
        <name>Ca(2+)</name>
        <dbReference type="ChEBI" id="CHEBI:29108"/>
        <label>1</label>
    </ligand>
</feature>
<evidence type="ECO:0000256" key="11">
    <source>
        <dbReference type="PIRSR" id="PIRSR001191-2"/>
    </source>
</evidence>
<keyword evidence="3 11" id="KW-0479">Metal-binding</keyword>
<dbReference type="InterPro" id="IPR021190">
    <property type="entry name" value="Pept_M10A"/>
</dbReference>
<feature type="binding site" evidence="11">
    <location>
        <position position="227"/>
    </location>
    <ligand>
        <name>Zn(2+)</name>
        <dbReference type="ChEBI" id="CHEBI:29105"/>
        <label>2</label>
        <note>catalytic</note>
    </ligand>
</feature>
<dbReference type="InterPro" id="IPR006026">
    <property type="entry name" value="Peptidase_Metallo"/>
</dbReference>
<dbReference type="GO" id="GO:0008270">
    <property type="term" value="F:zinc ion binding"/>
    <property type="evidence" value="ECO:0007669"/>
    <property type="project" value="InterPro"/>
</dbReference>
<feature type="binding site" evidence="11">
    <location>
        <position position="237"/>
    </location>
    <ligand>
        <name>Zn(2+)</name>
        <dbReference type="ChEBI" id="CHEBI:29105"/>
        <label>2</label>
        <note>catalytic</note>
    </ligand>
</feature>
<feature type="binding site" evidence="12">
    <location>
        <position position="188"/>
    </location>
    <ligand>
        <name>Zn(2+)</name>
        <dbReference type="ChEBI" id="CHEBI:29105"/>
        <label>1</label>
    </ligand>
</feature>
<dbReference type="Pfam" id="PF00413">
    <property type="entry name" value="Peptidase_M10"/>
    <property type="match status" value="1"/>
</dbReference>
<keyword evidence="7 11" id="KW-0862">Zinc</keyword>
<gene>
    <name evidence="16" type="ORF">QE152_g4886</name>
</gene>
<proteinExistence type="inferred from homology"/>
<feature type="binding site" evidence="12">
    <location>
        <position position="175"/>
    </location>
    <ligand>
        <name>Zn(2+)</name>
        <dbReference type="ChEBI" id="CHEBI:29105"/>
        <label>1</label>
    </ligand>
</feature>
<feature type="binding site" evidence="12">
    <location>
        <position position="401"/>
    </location>
    <ligand>
        <name>Ca(2+)</name>
        <dbReference type="ChEBI" id="CHEBI:29108"/>
        <label>5</label>
    </ligand>
</feature>
<comment type="similarity">
    <text evidence="1">Belongs to the peptidase M10A family.</text>
</comment>
<dbReference type="GO" id="GO:0031012">
    <property type="term" value="C:extracellular matrix"/>
    <property type="evidence" value="ECO:0007669"/>
    <property type="project" value="InterPro"/>
</dbReference>
<dbReference type="InterPro" id="IPR021158">
    <property type="entry name" value="Pept_M10A_Zn_BS"/>
</dbReference>
<evidence type="ECO:0000256" key="5">
    <source>
        <dbReference type="ARBA" id="ARBA00022737"/>
    </source>
</evidence>
<evidence type="ECO:0000256" key="12">
    <source>
        <dbReference type="PIRSR" id="PIRSR621190-2"/>
    </source>
</evidence>
<dbReference type="SUPFAM" id="SSF47090">
    <property type="entry name" value="PGBD-like"/>
    <property type="match status" value="1"/>
</dbReference>
<evidence type="ECO:0000259" key="15">
    <source>
        <dbReference type="SMART" id="SM00235"/>
    </source>
</evidence>
<keyword evidence="8" id="KW-0482">Metalloprotease</keyword>
<dbReference type="EMBL" id="JASPKY010000026">
    <property type="protein sequence ID" value="KAK9751623.1"/>
    <property type="molecule type" value="Genomic_DNA"/>
</dbReference>
<dbReference type="EMBL" id="JASPKY010000026">
    <property type="protein sequence ID" value="KAK9751621.1"/>
    <property type="molecule type" value="Genomic_DNA"/>
</dbReference>
<dbReference type="PROSITE" id="PS51642">
    <property type="entry name" value="HEMOPEXIN_2"/>
    <property type="match status" value="4"/>
</dbReference>
<feature type="repeat" description="Hemopexin" evidence="13">
    <location>
        <begin position="395"/>
        <end position="440"/>
    </location>
</feature>
<evidence type="ECO:0000256" key="10">
    <source>
        <dbReference type="PIRSR" id="PIRSR001191-1"/>
    </source>
</evidence>
<keyword evidence="17" id="KW-1185">Reference proteome</keyword>
<feature type="binding site" evidence="12">
    <location>
        <position position="163"/>
    </location>
    <ligand>
        <name>Ca(2+)</name>
        <dbReference type="ChEBI" id="CHEBI:29108"/>
        <label>2</label>
    </ligand>
</feature>
<feature type="binding site" evidence="12">
    <location>
        <position position="197"/>
    </location>
    <ligand>
        <name>Ca(2+)</name>
        <dbReference type="ChEBI" id="CHEBI:29108"/>
        <label>2</label>
    </ligand>
</feature>
<evidence type="ECO:0000256" key="13">
    <source>
        <dbReference type="PROSITE-ProRule" id="PRU01011"/>
    </source>
</evidence>
<keyword evidence="2" id="KW-0645">Protease</keyword>
<dbReference type="PIRSF" id="PIRSF001191">
    <property type="entry name" value="Peptidase_M10A_matrix"/>
    <property type="match status" value="1"/>
</dbReference>
<dbReference type="SMART" id="SM00235">
    <property type="entry name" value="ZnMc"/>
    <property type="match status" value="1"/>
</dbReference>
<evidence type="ECO:0000313" key="16">
    <source>
        <dbReference type="EMBL" id="KAK9751621.1"/>
    </source>
</evidence>
<feature type="binding site" evidence="12">
    <location>
        <position position="205"/>
    </location>
    <ligand>
        <name>Ca(2+)</name>
        <dbReference type="ChEBI" id="CHEBI:29108"/>
        <label>3</label>
    </ligand>
</feature>
<feature type="binding site" evidence="12">
    <location>
        <position position="208"/>
    </location>
    <ligand>
        <name>Ca(2+)</name>
        <dbReference type="ChEBI" id="CHEBI:29108"/>
        <label>3</label>
    </ligand>
</feature>
<evidence type="ECO:0000256" key="1">
    <source>
        <dbReference type="ARBA" id="ARBA00010370"/>
    </source>
</evidence>
<dbReference type="CDD" id="cd00094">
    <property type="entry name" value="HX"/>
    <property type="match status" value="1"/>
</dbReference>
<evidence type="ECO:0000256" key="4">
    <source>
        <dbReference type="ARBA" id="ARBA00022729"/>
    </source>
</evidence>
<dbReference type="PANTHER" id="PTHR10201:SF169">
    <property type="entry name" value="MATRIX METALLOPROTEINASE-16-LIKE PROTEIN"/>
    <property type="match status" value="1"/>
</dbReference>
<reference evidence="16" key="1">
    <citation type="submission" date="2023-05" db="EMBL/GenBank/DDBJ databases">
        <authorList>
            <person name="Nardi F."/>
            <person name="Carapelli A."/>
            <person name="Cucini C."/>
        </authorList>
    </citation>
    <scope>NUCLEOTIDE SEQUENCE</scope>
    <source>
        <strain evidence="16">DMR45628</strain>
        <tissue evidence="16">Testes</tissue>
    </source>
</reference>
<feature type="binding site" evidence="12">
    <location>
        <position position="399"/>
    </location>
    <ligand>
        <name>Ca(2+)</name>
        <dbReference type="ChEBI" id="CHEBI:29108"/>
        <label>4</label>
    </ligand>
</feature>
<dbReference type="Proteomes" id="UP001458880">
    <property type="component" value="Unassembled WGS sequence"/>
</dbReference>